<proteinExistence type="predicted"/>
<evidence type="ECO:0000313" key="3">
    <source>
        <dbReference type="EMBL" id="OEH75479.1"/>
    </source>
</evidence>
<evidence type="ECO:0000313" key="4">
    <source>
        <dbReference type="Proteomes" id="UP000095192"/>
    </source>
</evidence>
<dbReference type="VEuPathDB" id="ToxoDB:LOC34618943"/>
<protein>
    <submittedName>
        <fullName evidence="3">Uncharacterized protein</fullName>
    </submittedName>
</protein>
<evidence type="ECO:0000256" key="1">
    <source>
        <dbReference type="SAM" id="MobiDB-lite"/>
    </source>
</evidence>
<keyword evidence="2" id="KW-0732">Signal</keyword>
<gene>
    <name evidence="3" type="ORF">cyc_02033</name>
</gene>
<keyword evidence="4" id="KW-1185">Reference proteome</keyword>
<organism evidence="3 4">
    <name type="scientific">Cyclospora cayetanensis</name>
    <dbReference type="NCBI Taxonomy" id="88456"/>
    <lineage>
        <taxon>Eukaryota</taxon>
        <taxon>Sar</taxon>
        <taxon>Alveolata</taxon>
        <taxon>Apicomplexa</taxon>
        <taxon>Conoidasida</taxon>
        <taxon>Coccidia</taxon>
        <taxon>Eucoccidiorida</taxon>
        <taxon>Eimeriorina</taxon>
        <taxon>Eimeriidae</taxon>
        <taxon>Cyclospora</taxon>
    </lineage>
</organism>
<feature type="region of interest" description="Disordered" evidence="1">
    <location>
        <begin position="257"/>
        <end position="279"/>
    </location>
</feature>
<dbReference type="InParanoid" id="A0A1D3CW95"/>
<dbReference type="VEuPathDB" id="ToxoDB:cyc_02033"/>
<feature type="region of interest" description="Disordered" evidence="1">
    <location>
        <begin position="213"/>
        <end position="242"/>
    </location>
</feature>
<dbReference type="AlphaFoldDB" id="A0A1D3CW95"/>
<comment type="caution">
    <text evidence="3">The sequence shown here is derived from an EMBL/GenBank/DDBJ whole genome shotgun (WGS) entry which is preliminary data.</text>
</comment>
<feature type="compositionally biased region" description="Low complexity" evidence="1">
    <location>
        <begin position="257"/>
        <end position="274"/>
    </location>
</feature>
<reference evidence="3 4" key="1">
    <citation type="journal article" date="2016" name="BMC Genomics">
        <title>Comparative genomics reveals Cyclospora cayetanensis possesses coccidia-like metabolism and invasion components but unique surface antigens.</title>
        <authorList>
            <person name="Liu S."/>
            <person name="Wang L."/>
            <person name="Zheng H."/>
            <person name="Xu Z."/>
            <person name="Roellig D.M."/>
            <person name="Li N."/>
            <person name="Frace M.A."/>
            <person name="Tang K."/>
            <person name="Arrowood M.J."/>
            <person name="Moss D.M."/>
            <person name="Zhang L."/>
            <person name="Feng Y."/>
            <person name="Xiao L."/>
        </authorList>
    </citation>
    <scope>NUCLEOTIDE SEQUENCE [LARGE SCALE GENOMIC DNA]</scope>
    <source>
        <strain evidence="3 4">CHN_HEN01</strain>
    </source>
</reference>
<accession>A0A1D3CW95</accession>
<dbReference type="EMBL" id="JROU02001717">
    <property type="protein sequence ID" value="OEH75479.1"/>
    <property type="molecule type" value="Genomic_DNA"/>
</dbReference>
<feature type="signal peptide" evidence="2">
    <location>
        <begin position="1"/>
        <end position="33"/>
    </location>
</feature>
<dbReference type="Proteomes" id="UP000095192">
    <property type="component" value="Unassembled WGS sequence"/>
</dbReference>
<sequence length="596" mass="63549">MRVLFSLSRVYPPTLVPLFQVLLPLLYGSVAEAAEQERHTLRACLLLLSAARATRLRPLSSEVTRLAAAYPEASFTPTAANTAPAVGGSSTPAAASGENALDAPATEACALFAAYLDTLCMRVSSENVVFLHPTQELLLPRLLKEEQKQQPLRKMCLKQQQYALLPALLTSPLAVPAAKELQSLRRLMHALQQQACGSLREAAEAATSPADLLPALLTPPRDGDAQAATSANERATAAAAATSPVKPSLLLAYEAPSQPASLPEQPPQQQQQPQHRSLASDMSPLVAELHRHLKAAAGSLPAADGSAADAAAASHWLQLLMLQMPLDAIATGLAVTIRDELIARIARVGAAASPAAASGAPNPVHAAPSAAAASSAAGASASHASAELLLLLQLLSGTSDYVWGVIRRSWGKAGEAGCLRQRGECVGASPHLHTLRQPVSAHAPCLLWSLFPLRCIDIQCLAPLFEWLELRLFDSSAPELRQPATAHRLVAAWQHLQERQYVGIRNELARRFPRGTEALQSLMLQHLQEAGVAFVLPSRSLLQQQLLPSFSADLRCRYTVRQLADKARSQALRLILVDPAEPQAAQKILAEALSSR</sequence>
<evidence type="ECO:0000256" key="2">
    <source>
        <dbReference type="SAM" id="SignalP"/>
    </source>
</evidence>
<feature type="chain" id="PRO_5008913969" evidence="2">
    <location>
        <begin position="34"/>
        <end position="596"/>
    </location>
</feature>
<name>A0A1D3CW95_9EIME</name>